<dbReference type="PANTHER" id="PTHR43424:SF1">
    <property type="entry name" value="LOCUS PUTATIVE PROTEIN 1-RELATED"/>
    <property type="match status" value="1"/>
</dbReference>
<feature type="transmembrane region" description="Helical" evidence="5">
    <location>
        <begin position="349"/>
        <end position="368"/>
    </location>
</feature>
<feature type="transmembrane region" description="Helical" evidence="5">
    <location>
        <begin position="279"/>
        <end position="300"/>
    </location>
</feature>
<comment type="caution">
    <text evidence="6">The sequence shown here is derived from an EMBL/GenBank/DDBJ whole genome shotgun (WGS) entry which is preliminary data.</text>
</comment>
<accession>A0A0A3APH9</accession>
<dbReference type="InterPro" id="IPR052556">
    <property type="entry name" value="PolySynth_Transporter"/>
</dbReference>
<feature type="transmembrane region" description="Helical" evidence="5">
    <location>
        <begin position="164"/>
        <end position="182"/>
    </location>
</feature>
<feature type="transmembrane region" description="Helical" evidence="5">
    <location>
        <begin position="237"/>
        <end position="258"/>
    </location>
</feature>
<sequence>MALVKDSAIYLAGEIFSKAIPFMLIPYLSRKLGVDGYGELSYYQTYIALFVIFLGLSQDGAIARYFYFYGKRSLSLIVNSGFLYTIAIGLILIIIALFFKSTILIYAILVAMFQSLLSAQLSVRQCQKKALSYTCIQVIYSILSLVLTVVFLEIFSVNLVEKRIIAMVFSNLLGFSIAYWLYKKNSLRRSFNLNFYKLGFMYILSFGVPLILHNASFFVKGQIDRLFIYHQFSSNELGLYAMGANLASIFSVLIMAINKASVPYYYEYIKKKIITVKKIYKWALTSFFIIPIPSIIIFLLPDSFFIFLLGSGFGGVKYFFAIFTFTNMLLIPYIILVNYLFYFGQNKSIAVCSILSAIIYFISLIVFTNLNIEYVPFASIISSISMLTILYYAISRIKAH</sequence>
<proteinExistence type="predicted"/>
<feature type="transmembrane region" description="Helical" evidence="5">
    <location>
        <begin position="130"/>
        <end position="152"/>
    </location>
</feature>
<dbReference type="AlphaFoldDB" id="A0A0A3APH9"/>
<evidence type="ECO:0000256" key="5">
    <source>
        <dbReference type="SAM" id="Phobius"/>
    </source>
</evidence>
<gene>
    <name evidence="6" type="ORF">IO48_02450</name>
</gene>
<keyword evidence="4 5" id="KW-0472">Membrane</keyword>
<keyword evidence="2 5" id="KW-0812">Transmembrane</keyword>
<dbReference type="PANTHER" id="PTHR43424">
    <property type="entry name" value="LOCUS PUTATIVE PROTEIN 1-RELATED"/>
    <property type="match status" value="1"/>
</dbReference>
<evidence type="ECO:0000256" key="1">
    <source>
        <dbReference type="ARBA" id="ARBA00004141"/>
    </source>
</evidence>
<evidence type="ECO:0000256" key="3">
    <source>
        <dbReference type="ARBA" id="ARBA00022989"/>
    </source>
</evidence>
<evidence type="ECO:0000256" key="4">
    <source>
        <dbReference type="ARBA" id="ARBA00023136"/>
    </source>
</evidence>
<organism evidence="6 7">
    <name type="scientific">Gallibacterium anatis 4895</name>
    <dbReference type="NCBI Taxonomy" id="1396510"/>
    <lineage>
        <taxon>Bacteria</taxon>
        <taxon>Pseudomonadati</taxon>
        <taxon>Pseudomonadota</taxon>
        <taxon>Gammaproteobacteria</taxon>
        <taxon>Pasteurellales</taxon>
        <taxon>Pasteurellaceae</taxon>
        <taxon>Gallibacterium</taxon>
    </lineage>
</organism>
<feature type="transmembrane region" description="Helical" evidence="5">
    <location>
        <begin position="103"/>
        <end position="123"/>
    </location>
</feature>
<evidence type="ECO:0000313" key="6">
    <source>
        <dbReference type="EMBL" id="KGQ63374.1"/>
    </source>
</evidence>
<reference evidence="6 7" key="1">
    <citation type="submission" date="2014-07" db="EMBL/GenBank/DDBJ databases">
        <title>Chaperone-usher fimbriae in a diverse selection of Gallibacterium genomes.</title>
        <authorList>
            <person name="Kudirkiene E."/>
            <person name="Bager R.J."/>
            <person name="Johnson T.J."/>
            <person name="Bojesen A.M."/>
        </authorList>
    </citation>
    <scope>NUCLEOTIDE SEQUENCE [LARGE SCALE GENOMIC DNA]</scope>
    <source>
        <strain evidence="6 7">4895</strain>
    </source>
</reference>
<feature type="transmembrane region" description="Helical" evidence="5">
    <location>
        <begin position="76"/>
        <end position="97"/>
    </location>
</feature>
<dbReference type="InterPro" id="IPR002797">
    <property type="entry name" value="Polysacc_synth"/>
</dbReference>
<evidence type="ECO:0000256" key="2">
    <source>
        <dbReference type="ARBA" id="ARBA00022692"/>
    </source>
</evidence>
<dbReference type="Pfam" id="PF01943">
    <property type="entry name" value="Polysacc_synt"/>
    <property type="match status" value="1"/>
</dbReference>
<keyword evidence="3 5" id="KW-1133">Transmembrane helix</keyword>
<dbReference type="Proteomes" id="UP000030554">
    <property type="component" value="Unassembled WGS sequence"/>
</dbReference>
<evidence type="ECO:0000313" key="7">
    <source>
        <dbReference type="Proteomes" id="UP000030554"/>
    </source>
</evidence>
<comment type="subcellular location">
    <subcellularLocation>
        <location evidence="1">Membrane</location>
        <topology evidence="1">Multi-pass membrane protein</topology>
    </subcellularLocation>
</comment>
<feature type="transmembrane region" description="Helical" evidence="5">
    <location>
        <begin position="374"/>
        <end position="394"/>
    </location>
</feature>
<dbReference type="EMBL" id="JPJQ01000009">
    <property type="protein sequence ID" value="KGQ63374.1"/>
    <property type="molecule type" value="Genomic_DNA"/>
</dbReference>
<protein>
    <submittedName>
        <fullName evidence="6">Lsg locus protein 1</fullName>
    </submittedName>
</protein>
<feature type="transmembrane region" description="Helical" evidence="5">
    <location>
        <begin position="320"/>
        <end position="342"/>
    </location>
</feature>
<feature type="transmembrane region" description="Helical" evidence="5">
    <location>
        <begin position="7"/>
        <end position="28"/>
    </location>
</feature>
<dbReference type="GO" id="GO:0016020">
    <property type="term" value="C:membrane"/>
    <property type="evidence" value="ECO:0007669"/>
    <property type="project" value="UniProtKB-SubCell"/>
</dbReference>
<feature type="transmembrane region" description="Helical" evidence="5">
    <location>
        <begin position="194"/>
        <end position="217"/>
    </location>
</feature>
<name>A0A0A3APH9_9PAST</name>
<dbReference type="RefSeq" id="WP_039085630.1">
    <property type="nucleotide sequence ID" value="NZ_JPJQ01000009.1"/>
</dbReference>